<feature type="signal peptide" evidence="1">
    <location>
        <begin position="1"/>
        <end position="19"/>
    </location>
</feature>
<comment type="caution">
    <text evidence="2">The sequence shown here is derived from an EMBL/GenBank/DDBJ whole genome shotgun (WGS) entry which is preliminary data.</text>
</comment>
<reference evidence="3" key="2">
    <citation type="submission" date="2013-04" db="EMBL/GenBank/DDBJ databases">
        <title>Genomic mechanisms accounting for the adaptation to parasitism in nematode-trapping fungi.</title>
        <authorList>
            <person name="Ahren D.G."/>
        </authorList>
    </citation>
    <scope>NUCLEOTIDE SEQUENCE [LARGE SCALE GENOMIC DNA]</scope>
    <source>
        <strain evidence="3">CBS 200.50</strain>
    </source>
</reference>
<reference evidence="2 3" key="1">
    <citation type="journal article" date="2013" name="PLoS Genet.">
        <title>Genomic mechanisms accounting for the adaptation to parasitism in nematode-trapping fungi.</title>
        <authorList>
            <person name="Meerupati T."/>
            <person name="Andersson K.M."/>
            <person name="Friman E."/>
            <person name="Kumar D."/>
            <person name="Tunlid A."/>
            <person name="Ahren D."/>
        </authorList>
    </citation>
    <scope>NUCLEOTIDE SEQUENCE [LARGE SCALE GENOMIC DNA]</scope>
    <source>
        <strain evidence="2 3">CBS 200.50</strain>
    </source>
</reference>
<organism evidence="2 3">
    <name type="scientific">Dactylellina haptotyla (strain CBS 200.50)</name>
    <name type="common">Nematode-trapping fungus</name>
    <name type="synonym">Monacrosporium haptotylum</name>
    <dbReference type="NCBI Taxonomy" id="1284197"/>
    <lineage>
        <taxon>Eukaryota</taxon>
        <taxon>Fungi</taxon>
        <taxon>Dikarya</taxon>
        <taxon>Ascomycota</taxon>
        <taxon>Pezizomycotina</taxon>
        <taxon>Orbiliomycetes</taxon>
        <taxon>Orbiliales</taxon>
        <taxon>Orbiliaceae</taxon>
        <taxon>Dactylellina</taxon>
    </lineage>
</organism>
<evidence type="ECO:0000313" key="2">
    <source>
        <dbReference type="EMBL" id="EPS39825.1"/>
    </source>
</evidence>
<evidence type="ECO:0000313" key="3">
    <source>
        <dbReference type="Proteomes" id="UP000015100"/>
    </source>
</evidence>
<dbReference type="HOGENOM" id="CLU_1578470_0_0_1"/>
<protein>
    <submittedName>
        <fullName evidence="2">Uncharacterized protein</fullName>
    </submittedName>
</protein>
<keyword evidence="1" id="KW-0732">Signal</keyword>
<proteinExistence type="predicted"/>
<name>S8AA37_DACHA</name>
<sequence length="169" mass="18187">MKLQQILSVITLFTATVRAPPSAAGKQKRQVPPNVDKLVDPPFANSTILAENSTVTEPITPSVTSITDLFDAGDVLANSSSSVSFKKLFMDDLPHMNGTIEENVRFFGALPAAVWDQLVSLADAATNLNGDSRNQLLHAYAQLFKSKVPDFGTLPTTFPSRLPSQMLAA</sequence>
<dbReference type="EMBL" id="AQGS01000443">
    <property type="protein sequence ID" value="EPS39825.1"/>
    <property type="molecule type" value="Genomic_DNA"/>
</dbReference>
<feature type="chain" id="PRO_5004547827" evidence="1">
    <location>
        <begin position="20"/>
        <end position="169"/>
    </location>
</feature>
<dbReference type="Proteomes" id="UP000015100">
    <property type="component" value="Unassembled WGS sequence"/>
</dbReference>
<accession>S8AA37</accession>
<keyword evidence="3" id="KW-1185">Reference proteome</keyword>
<evidence type="ECO:0000256" key="1">
    <source>
        <dbReference type="SAM" id="SignalP"/>
    </source>
</evidence>
<gene>
    <name evidence="2" type="ORF">H072_6326</name>
</gene>
<dbReference type="AlphaFoldDB" id="S8AA37"/>